<accession>A0A4S8KEX9</accession>
<sequence>MQTTSSSLGSSSIPLNSLLIISPISAKQSPILAASLRKIVHKTRTRRQASRIIGSSTRSMSESLVGSRLAMYSNSSSENGTDACGQWIHSK</sequence>
<name>A0A4S8KEX9_MUSBA</name>
<gene>
    <name evidence="1" type="ORF">C4D60_Mb04t26780</name>
</gene>
<proteinExistence type="predicted"/>
<dbReference type="Proteomes" id="UP000317650">
    <property type="component" value="Chromosome 4"/>
</dbReference>
<evidence type="ECO:0000313" key="2">
    <source>
        <dbReference type="Proteomes" id="UP000317650"/>
    </source>
</evidence>
<protein>
    <submittedName>
        <fullName evidence="1">Uncharacterized protein</fullName>
    </submittedName>
</protein>
<comment type="caution">
    <text evidence="1">The sequence shown here is derived from an EMBL/GenBank/DDBJ whole genome shotgun (WGS) entry which is preliminary data.</text>
</comment>
<organism evidence="1 2">
    <name type="scientific">Musa balbisiana</name>
    <name type="common">Banana</name>
    <dbReference type="NCBI Taxonomy" id="52838"/>
    <lineage>
        <taxon>Eukaryota</taxon>
        <taxon>Viridiplantae</taxon>
        <taxon>Streptophyta</taxon>
        <taxon>Embryophyta</taxon>
        <taxon>Tracheophyta</taxon>
        <taxon>Spermatophyta</taxon>
        <taxon>Magnoliopsida</taxon>
        <taxon>Liliopsida</taxon>
        <taxon>Zingiberales</taxon>
        <taxon>Musaceae</taxon>
        <taxon>Musa</taxon>
    </lineage>
</organism>
<keyword evidence="2" id="KW-1185">Reference proteome</keyword>
<dbReference type="AlphaFoldDB" id="A0A4S8KEX9"/>
<evidence type="ECO:0000313" key="1">
    <source>
        <dbReference type="EMBL" id="THU73810.1"/>
    </source>
</evidence>
<reference evidence="1 2" key="1">
    <citation type="journal article" date="2019" name="Nat. Plants">
        <title>Genome sequencing of Musa balbisiana reveals subgenome evolution and function divergence in polyploid bananas.</title>
        <authorList>
            <person name="Yao X."/>
        </authorList>
    </citation>
    <scope>NUCLEOTIDE SEQUENCE [LARGE SCALE GENOMIC DNA]</scope>
    <source>
        <strain evidence="2">cv. DH-PKW</strain>
        <tissue evidence="1">Leaves</tissue>
    </source>
</reference>
<dbReference type="EMBL" id="PYDT01000001">
    <property type="protein sequence ID" value="THU73810.1"/>
    <property type="molecule type" value="Genomic_DNA"/>
</dbReference>